<gene>
    <name evidence="1" type="ORF">Q4490_12970</name>
</gene>
<dbReference type="Gene3D" id="3.40.50.620">
    <property type="entry name" value="HUPs"/>
    <property type="match status" value="1"/>
</dbReference>
<dbReference type="InterPro" id="IPR014729">
    <property type="entry name" value="Rossmann-like_a/b/a_fold"/>
</dbReference>
<sequence length="572" mass="65668">MSTYILCSQTERKNLNKYIDHYSSSGGSLTHDILIGDNSLLVFSDLQGAPPVFHKKNNDFVMALGCELKSSNKDFWLKFIETHTPGIYPESITELTATLIVYKENTLFLYNDNLSCNKFYTNKKSNSLSNSFLALCHLEGKNLNINSESVYEYLINGSLFGTNTFFNEVNSIEHNHYVVVNNDFTIKDRTVEPANTPSTKTKYNPSIAELATHENSKLLTLLSNVNIDERAIVSFSGGYDSRLLLSLMRSLGYSPDLFVYGNDTSDDVAVAKNIAYKEKLNLTIIDKSTQNACYSLEESIKDFYAFDGWKVEHGIFDGGIDRKDRLMRNKDGRVSINGSLGEIYRNFYYMPKSSSSLNQLVHTFYSQYDPKAFTEQFNELNYENSIEKKMQNAIGIQADTSTSRNDIEKLYPYFRGRFWAGRDARLNNNFGAALFPFMHESIVKDSSLIPLSIKEMGKMQSEMIKLLDINLASYQSDYGFNFVEKKPLHYKASYFISVHKPAWLRKYSQRLKNIKKQSIDIENHMKKFNEIIDSFSYMNKYVVIENIKDERVLGLVITLEFLFQHFCATDKP</sequence>
<comment type="caution">
    <text evidence="1">The sequence shown here is derived from an EMBL/GenBank/DDBJ whole genome shotgun (WGS) entry which is preliminary data.</text>
</comment>
<evidence type="ECO:0000313" key="2">
    <source>
        <dbReference type="Proteomes" id="UP001169862"/>
    </source>
</evidence>
<dbReference type="SUPFAM" id="SSF52402">
    <property type="entry name" value="Adenine nucleotide alpha hydrolases-like"/>
    <property type="match status" value="1"/>
</dbReference>
<organism evidence="1 2">
    <name type="scientific">Neptunomonas phycophila</name>
    <dbReference type="NCBI Taxonomy" id="1572645"/>
    <lineage>
        <taxon>Bacteria</taxon>
        <taxon>Pseudomonadati</taxon>
        <taxon>Pseudomonadota</taxon>
        <taxon>Gammaproteobacteria</taxon>
        <taxon>Oceanospirillales</taxon>
        <taxon>Oceanospirillaceae</taxon>
        <taxon>Neptunomonas</taxon>
    </lineage>
</organism>
<evidence type="ECO:0008006" key="3">
    <source>
        <dbReference type="Google" id="ProtNLM"/>
    </source>
</evidence>
<protein>
    <recommendedName>
        <fullName evidence="3">Asparagine synthetase domain-containing protein</fullName>
    </recommendedName>
</protein>
<dbReference type="Proteomes" id="UP001169862">
    <property type="component" value="Unassembled WGS sequence"/>
</dbReference>
<accession>A0AAW7XK38</accession>
<reference evidence="1" key="1">
    <citation type="submission" date="2023-07" db="EMBL/GenBank/DDBJ databases">
        <title>Genome content predicts the carbon catabolic preferences of heterotrophic bacteria.</title>
        <authorList>
            <person name="Gralka M."/>
        </authorList>
    </citation>
    <scope>NUCLEOTIDE SEQUENCE</scope>
    <source>
        <strain evidence="1">I2M16</strain>
    </source>
</reference>
<dbReference type="EMBL" id="JAUOPG010000008">
    <property type="protein sequence ID" value="MDO6454480.1"/>
    <property type="molecule type" value="Genomic_DNA"/>
</dbReference>
<name>A0AAW7XK38_9GAMM</name>
<dbReference type="AlphaFoldDB" id="A0AAW7XK38"/>
<evidence type="ECO:0000313" key="1">
    <source>
        <dbReference type="EMBL" id="MDO6454480.1"/>
    </source>
</evidence>
<proteinExistence type="predicted"/>
<dbReference type="RefSeq" id="WP_303551181.1">
    <property type="nucleotide sequence ID" value="NZ_JAUOPG010000008.1"/>
</dbReference>